<protein>
    <submittedName>
        <fullName evidence="2">Uncharacterized protein</fullName>
    </submittedName>
</protein>
<reference evidence="2" key="1">
    <citation type="submission" date="2023-06" db="EMBL/GenBank/DDBJ databases">
        <title>Genomic Diversity of Vibrio spp. and Metagenomic Analysis of Pathogens in Florida Gulf Coastal Waters Following Hurricane Ian.</title>
        <authorList>
            <person name="Brumfield K.D."/>
        </authorList>
    </citation>
    <scope>NUCLEOTIDE SEQUENCE</scope>
    <source>
        <strain evidence="2">WBS2B-138</strain>
    </source>
</reference>
<sequence>MLESGNLTYQLANGRKGQITFDAKDAASFIESCTNKTVFRAIDNPPQSQNINGTTNGKKQQTIQPSSRPLKPEPVQQPKQAPKPKKVKTEAKLARDAKTDGIYLGELSACIHYFAHIGDKDSGNYITKEFDSFIEFANGKYTTKSLRDTFWNHVDGYKKYALNTMPVNVLANKCINQHSR</sequence>
<accession>A0AAW8Q1W8</accession>
<evidence type="ECO:0000313" key="3">
    <source>
        <dbReference type="Proteomes" id="UP001253193"/>
    </source>
</evidence>
<name>A0AAW8Q1W8_VIBPH</name>
<comment type="caution">
    <text evidence="2">The sequence shown here is derived from an EMBL/GenBank/DDBJ whole genome shotgun (WGS) entry which is preliminary data.</text>
</comment>
<dbReference type="Proteomes" id="UP001253193">
    <property type="component" value="Unassembled WGS sequence"/>
</dbReference>
<dbReference type="EMBL" id="JAUHGG010000005">
    <property type="protein sequence ID" value="MDS1822407.1"/>
    <property type="molecule type" value="Genomic_DNA"/>
</dbReference>
<evidence type="ECO:0000256" key="1">
    <source>
        <dbReference type="SAM" id="MobiDB-lite"/>
    </source>
</evidence>
<proteinExistence type="predicted"/>
<dbReference type="RefSeq" id="WP_311020642.1">
    <property type="nucleotide sequence ID" value="NZ_JAUHGG010000005.1"/>
</dbReference>
<organism evidence="2 3">
    <name type="scientific">Vibrio parahaemolyticus</name>
    <dbReference type="NCBI Taxonomy" id="670"/>
    <lineage>
        <taxon>Bacteria</taxon>
        <taxon>Pseudomonadati</taxon>
        <taxon>Pseudomonadota</taxon>
        <taxon>Gammaproteobacteria</taxon>
        <taxon>Vibrionales</taxon>
        <taxon>Vibrionaceae</taxon>
        <taxon>Vibrio</taxon>
    </lineage>
</organism>
<gene>
    <name evidence="2" type="ORF">QX249_17355</name>
</gene>
<dbReference type="AlphaFoldDB" id="A0AAW8Q1W8"/>
<feature type="region of interest" description="Disordered" evidence="1">
    <location>
        <begin position="42"/>
        <end position="91"/>
    </location>
</feature>
<feature type="compositionally biased region" description="Polar residues" evidence="1">
    <location>
        <begin position="45"/>
        <end position="67"/>
    </location>
</feature>
<evidence type="ECO:0000313" key="2">
    <source>
        <dbReference type="EMBL" id="MDS1822407.1"/>
    </source>
</evidence>